<proteinExistence type="predicted"/>
<sequence length="347" mass="38874">MLNFTNKRNVGLLDVDNTLIFGSENEMTYNNNLLDTFAAAGILDIYLFTSMSISAEKVQERQKLVEHLQSKGFTVHGVITTSDMCWHLDKELMDDFLKNFTTVEEMEKLFSQEKYLPIKDVLASKPGIAFAIALKASEEQMPDLVAHSKTANNVIGLVKRFENKYETDKAYMYNLFAANKPEWMGQVIFADDDPFNIKAIEQANADSQLPLLTIVNRENGDVALPLSFYQKKLAPIFRDQLQQSLETHLAAKKNQEAASSSLSRWFKTSYLQEQAAVTALNKALSGESVNLASHVAVLRQGDLGNIIRSFVKRGAANGLCNAEVNTVRDFVRELHQSVNQPNLLTIS</sequence>
<protein>
    <recommendedName>
        <fullName evidence="3">Dot/Icm T4SS effector</fullName>
    </recommendedName>
</protein>
<name>A0ABY8ARC5_9GAMM</name>
<reference evidence="1 2" key="1">
    <citation type="submission" date="2023-02" db="EMBL/GenBank/DDBJ databases">
        <title>Genome Sequence of L. cardiaca H63T.</title>
        <authorList>
            <person name="Lopez A.E."/>
            <person name="Cianciotto N.P."/>
        </authorList>
    </citation>
    <scope>NUCLEOTIDE SEQUENCE [LARGE SCALE GENOMIC DNA]</scope>
    <source>
        <strain evidence="1 2">H63</strain>
    </source>
</reference>
<dbReference type="EMBL" id="CP119078">
    <property type="protein sequence ID" value="WED43088.1"/>
    <property type="molecule type" value="Genomic_DNA"/>
</dbReference>
<gene>
    <name evidence="1" type="ORF">PXX05_14495</name>
</gene>
<accession>A0ABY8ARC5</accession>
<dbReference type="RefSeq" id="WP_275088902.1">
    <property type="nucleotide sequence ID" value="NZ_CP119078.1"/>
</dbReference>
<organism evidence="1 2">
    <name type="scientific">Legionella cardiaca</name>
    <dbReference type="NCBI Taxonomy" id="1071983"/>
    <lineage>
        <taxon>Bacteria</taxon>
        <taxon>Pseudomonadati</taxon>
        <taxon>Pseudomonadota</taxon>
        <taxon>Gammaproteobacteria</taxon>
        <taxon>Legionellales</taxon>
        <taxon>Legionellaceae</taxon>
        <taxon>Legionella</taxon>
    </lineage>
</organism>
<evidence type="ECO:0000313" key="1">
    <source>
        <dbReference type="EMBL" id="WED43088.1"/>
    </source>
</evidence>
<evidence type="ECO:0008006" key="3">
    <source>
        <dbReference type="Google" id="ProtNLM"/>
    </source>
</evidence>
<dbReference type="Proteomes" id="UP001222087">
    <property type="component" value="Chromosome"/>
</dbReference>
<evidence type="ECO:0000313" key="2">
    <source>
        <dbReference type="Proteomes" id="UP001222087"/>
    </source>
</evidence>
<keyword evidence="2" id="KW-1185">Reference proteome</keyword>